<dbReference type="PANTHER" id="PTHR45527">
    <property type="entry name" value="NONRIBOSOMAL PEPTIDE SYNTHETASE"/>
    <property type="match status" value="1"/>
</dbReference>
<dbReference type="PANTHER" id="PTHR45527:SF1">
    <property type="entry name" value="FATTY ACID SYNTHASE"/>
    <property type="match status" value="1"/>
</dbReference>
<gene>
    <name evidence="3" type="ORF">AH68_05485</name>
</gene>
<dbReference type="PROSITE" id="PS50075">
    <property type="entry name" value="CARRIER"/>
    <property type="match status" value="1"/>
</dbReference>
<dbReference type="KEGG" id="bka:AH68_05485"/>
<dbReference type="Gene3D" id="3.30.559.30">
    <property type="entry name" value="Nonribosomal peptide synthetase, condensation domain"/>
    <property type="match status" value="1"/>
</dbReference>
<dbReference type="Pfam" id="PF00550">
    <property type="entry name" value="PP-binding"/>
    <property type="match status" value="1"/>
</dbReference>
<dbReference type="GO" id="GO:0005737">
    <property type="term" value="C:cytoplasm"/>
    <property type="evidence" value="ECO:0007669"/>
    <property type="project" value="TreeGrafter"/>
</dbReference>
<comment type="cofactor">
    <cofactor evidence="1">
        <name>pantetheine 4'-phosphate</name>
        <dbReference type="ChEBI" id="CHEBI:47942"/>
    </cofactor>
</comment>
<dbReference type="EMBL" id="CP007456">
    <property type="protein sequence ID" value="AIZ15459.1"/>
    <property type="molecule type" value="Genomic_DNA"/>
</dbReference>
<dbReference type="Gene3D" id="3.30.300.30">
    <property type="match status" value="1"/>
</dbReference>
<dbReference type="GO" id="GO:0031177">
    <property type="term" value="F:phosphopantetheine binding"/>
    <property type="evidence" value="ECO:0007669"/>
    <property type="project" value="TreeGrafter"/>
</dbReference>
<dbReference type="InterPro" id="IPR045851">
    <property type="entry name" value="AMP-bd_C_sf"/>
</dbReference>
<dbReference type="RefSeq" id="WP_039198316.1">
    <property type="nucleotide sequence ID" value="NZ_CP007456.1"/>
</dbReference>
<dbReference type="Gene3D" id="1.10.1200.10">
    <property type="entry name" value="ACP-like"/>
    <property type="match status" value="1"/>
</dbReference>
<evidence type="ECO:0000313" key="4">
    <source>
        <dbReference type="Proteomes" id="UP000030625"/>
    </source>
</evidence>
<dbReference type="InterPro" id="IPR036736">
    <property type="entry name" value="ACP-like_sf"/>
</dbReference>
<dbReference type="Pfam" id="PF00501">
    <property type="entry name" value="AMP-binding"/>
    <property type="match status" value="1"/>
</dbReference>
<dbReference type="Gene3D" id="3.30.559.10">
    <property type="entry name" value="Chloramphenicol acetyltransferase-like domain"/>
    <property type="match status" value="1"/>
</dbReference>
<evidence type="ECO:0000259" key="2">
    <source>
        <dbReference type="PROSITE" id="PS50075"/>
    </source>
</evidence>
<dbReference type="Pfam" id="PF00668">
    <property type="entry name" value="Condensation"/>
    <property type="match status" value="2"/>
</dbReference>
<organism evidence="3 4">
    <name type="scientific">Bifidobacterium catenulatum PV20-2</name>
    <dbReference type="NCBI Taxonomy" id="1447716"/>
    <lineage>
        <taxon>Bacteria</taxon>
        <taxon>Bacillati</taxon>
        <taxon>Actinomycetota</taxon>
        <taxon>Actinomycetes</taxon>
        <taxon>Bifidobacteriales</taxon>
        <taxon>Bifidobacteriaceae</taxon>
        <taxon>Bifidobacterium</taxon>
    </lineage>
</organism>
<name>A0A0A7I9K0_9BIFI</name>
<reference evidence="3 4" key="1">
    <citation type="journal article" date="2015" name="Genome Announc.">
        <title>Complete and Assembled Genome Sequence of Bifidobacterium kashiwanohense PV20-2, Isolated from the Feces of an Anemic Kenyan Infant.</title>
        <authorList>
            <person name="Vazquez-Gutierrez P."/>
            <person name="Lacroix C."/>
            <person name="Chassard C."/>
            <person name="Klumpp J."/>
            <person name="Jans C."/>
            <person name="Stevens M.J."/>
        </authorList>
    </citation>
    <scope>NUCLEOTIDE SEQUENCE [LARGE SCALE GENOMIC DNA]</scope>
    <source>
        <strain evidence="3 4">PV20-2</strain>
    </source>
</reference>
<dbReference type="SUPFAM" id="SSF47336">
    <property type="entry name" value="ACP-like"/>
    <property type="match status" value="1"/>
</dbReference>
<dbReference type="OrthoDB" id="3243414at2"/>
<dbReference type="GO" id="GO:0043041">
    <property type="term" value="P:amino acid activation for nonribosomal peptide biosynthetic process"/>
    <property type="evidence" value="ECO:0007669"/>
    <property type="project" value="TreeGrafter"/>
</dbReference>
<dbReference type="PROSITE" id="PS00455">
    <property type="entry name" value="AMP_BINDING"/>
    <property type="match status" value="1"/>
</dbReference>
<dbReference type="InterPro" id="IPR000873">
    <property type="entry name" value="AMP-dep_synth/lig_dom"/>
</dbReference>
<dbReference type="SUPFAM" id="SSF56801">
    <property type="entry name" value="Acetyl-CoA synthetase-like"/>
    <property type="match status" value="1"/>
</dbReference>
<evidence type="ECO:0000256" key="1">
    <source>
        <dbReference type="ARBA" id="ARBA00001957"/>
    </source>
</evidence>
<dbReference type="SUPFAM" id="SSF52777">
    <property type="entry name" value="CoA-dependent acyltransferases"/>
    <property type="match status" value="2"/>
</dbReference>
<protein>
    <recommendedName>
        <fullName evidence="2">Carrier domain-containing protein</fullName>
    </recommendedName>
</protein>
<dbReference type="STRING" id="1447716.AH68_05485"/>
<accession>A0A0A7I9K0</accession>
<dbReference type="InterPro" id="IPR023213">
    <property type="entry name" value="CAT-like_dom_sf"/>
</dbReference>
<sequence length="1026" mass="115310">MIHDQTSTFTPLQKQIISFQRIHQDSDAYNLNYLFSLCGDIDVVYMRDAIQSAVDQCPAFTIRIDTTSGQWKQFFAKEHILVRHIIAHNSYEHVLDQLKRQARIPFSFTGEALAELSIIEVEHRVLFFMHISHAIFDAFSLDAFLLKVEHAYVKPLDRRVRNDTYLDYVDAWSRKTATDQASLVLNALDSNIDFGNDNIVCDGNEHALKPLIGHRECICGKVASEIAEIHGATTFAVLLSAYAFLIGQLTHVDSVGVAIPYANRPKKRLDDIGLYVNTLPLHITIDPDESFDYYLERIQHDLRILSEHQNADVLSLPGVIAPQCAITYYTHFQTLNLPDVTINRIDLPNESSMFPVSIRIERDGNELIVLNESNGMYRDIPFGRYIARFCEEVSCNGRIRLGDISLLNDEEERAMLSSINGDGMEFRCSAATVCSMVAAHAAIRPEAVAVIYKQTQLTYADVEHISNRLARFLCRHVEARYVIVSEPVSAYLAPLILGIFKAGKVYVPVDSVMPDSRKRLIMDQLTDYAIIGDSCSGHNYMGTIASCLSFAAQYDDGPYTPRCHAEDLAYILFTSGSTGVPKGVPVRHASMVSLFDAASSRFEYDEMDVWTMFHSYSFDYSIWEMFAPLTSGGRVVIVPPNIKMYPDEVRKLLVEHQVTMFSQTPSSFSNMQTHEETVENHSLSCIRYLFLGGEYIHAHMCDAWIAKYRQYGTVIVSLYGVTEATVLSTHAVLDDRKRKVNGVIGRPFPNTYCYVRTISGHVAPEGFLGELVLGGVAVSDGYFRRHSDAFCGDANIPGPVFHSHDMTYLNSKGDLIYVARNDSQVKISGHRIEIGEIKTAINKYHGCADCVVTVRQFADGDKRIIGYYVSDRYLDIDSQSLRTFLKQHLQPYMIPAFLVPIDHIPLTVNGKVDIDELPTPDISSVTDLAEQSSSQTTLKRMMDIWRKVLGIPNVQPDDRFFEVGGSSLLLAKTYALILQTFKLTEKDVGMIDLFTYTTPQAMAEFIDGLALQKMTDTDLNQGDSSL</sequence>
<dbReference type="GO" id="GO:0003824">
    <property type="term" value="F:catalytic activity"/>
    <property type="evidence" value="ECO:0007669"/>
    <property type="project" value="InterPro"/>
</dbReference>
<dbReference type="HOGENOM" id="CLU_000022_2_4_11"/>
<dbReference type="Proteomes" id="UP000030625">
    <property type="component" value="Chromosome"/>
</dbReference>
<feature type="domain" description="Carrier" evidence="2">
    <location>
        <begin position="932"/>
        <end position="1010"/>
    </location>
</feature>
<dbReference type="InterPro" id="IPR009081">
    <property type="entry name" value="PP-bd_ACP"/>
</dbReference>
<dbReference type="InterPro" id="IPR042099">
    <property type="entry name" value="ANL_N_sf"/>
</dbReference>
<proteinExistence type="predicted"/>
<dbReference type="GO" id="GO:0044550">
    <property type="term" value="P:secondary metabolite biosynthetic process"/>
    <property type="evidence" value="ECO:0007669"/>
    <property type="project" value="TreeGrafter"/>
</dbReference>
<dbReference type="AlphaFoldDB" id="A0A0A7I9K0"/>
<dbReference type="InterPro" id="IPR020845">
    <property type="entry name" value="AMP-binding_CS"/>
</dbReference>
<evidence type="ECO:0000313" key="3">
    <source>
        <dbReference type="EMBL" id="AIZ15459.1"/>
    </source>
</evidence>
<dbReference type="InterPro" id="IPR001242">
    <property type="entry name" value="Condensation_dom"/>
</dbReference>
<dbReference type="Gene3D" id="3.40.50.12780">
    <property type="entry name" value="N-terminal domain of ligase-like"/>
    <property type="match status" value="1"/>
</dbReference>
<dbReference type="GO" id="GO:0008610">
    <property type="term" value="P:lipid biosynthetic process"/>
    <property type="evidence" value="ECO:0007669"/>
    <property type="project" value="UniProtKB-ARBA"/>
</dbReference>